<dbReference type="GO" id="GO:0070181">
    <property type="term" value="F:small ribosomal subunit rRNA binding"/>
    <property type="evidence" value="ECO:0007669"/>
    <property type="project" value="TreeGrafter"/>
</dbReference>
<dbReference type="PANTHER" id="PTHR13479:SF40">
    <property type="entry name" value="SMALL RIBOSOMAL SUBUNIT PROTEIN BS18M"/>
    <property type="match status" value="1"/>
</dbReference>
<dbReference type="GeneID" id="38463500"/>
<evidence type="ECO:0000256" key="1">
    <source>
        <dbReference type="ARBA" id="ARBA00005589"/>
    </source>
</evidence>
<evidence type="ECO:0000313" key="5">
    <source>
        <dbReference type="EMBL" id="AYR05769.1"/>
    </source>
</evidence>
<reference evidence="5" key="1">
    <citation type="journal article" date="2018" name="Genome Biol. Evol.">
        <title>Mitochondrial and Plastid Genomes from Coralline Red Algae Provide Insights into the Incongruent Evolutionary Histories of Organelles.</title>
        <authorList>
            <person name="Lee J."/>
            <person name="Song H.J."/>
            <person name="In Park S."/>
            <person name="Lee Y.M."/>
            <person name="Jeong S.Y."/>
            <person name="Oh Cho T."/>
            <person name="Kim J.H."/>
            <person name="Choi H.G."/>
            <person name="Choi C.G."/>
            <person name="Nelson W.A."/>
            <person name="Fredericq S."/>
            <person name="Bhattacharya D."/>
            <person name="Su Yoon H."/>
        </authorList>
    </citation>
    <scope>NUCLEOTIDE SEQUENCE</scope>
</reference>
<dbReference type="InterPro" id="IPR036870">
    <property type="entry name" value="Ribosomal_bS18_sf"/>
</dbReference>
<dbReference type="Gene3D" id="4.10.640.10">
    <property type="entry name" value="Ribosomal protein S18"/>
    <property type="match status" value="1"/>
</dbReference>
<dbReference type="InterPro" id="IPR001648">
    <property type="entry name" value="Ribosomal_bS18"/>
</dbReference>
<geneLocation type="plastid" evidence="5"/>
<evidence type="ECO:0000256" key="3">
    <source>
        <dbReference type="ARBA" id="ARBA00023274"/>
    </source>
</evidence>
<evidence type="ECO:0000256" key="4">
    <source>
        <dbReference type="RuleBase" id="RU003910"/>
    </source>
</evidence>
<keyword evidence="2 4" id="KW-0689">Ribosomal protein</keyword>
<dbReference type="PANTHER" id="PTHR13479">
    <property type="entry name" value="30S RIBOSOMAL PROTEIN S18"/>
    <property type="match status" value="1"/>
</dbReference>
<organism evidence="5">
    <name type="scientific">Synarthrophyton chejuense</name>
    <dbReference type="NCBI Taxonomy" id="2485825"/>
    <lineage>
        <taxon>Eukaryota</taxon>
        <taxon>Rhodophyta</taxon>
        <taxon>Florideophyceae</taxon>
        <taxon>Corallinophycidae</taxon>
        <taxon>Hapalidiales</taxon>
        <taxon>Hapalidiaceae</taxon>
        <taxon>Melobesioideae</taxon>
        <taxon>Synarthrophyton</taxon>
    </lineage>
</organism>
<keyword evidence="5" id="KW-0934">Plastid</keyword>
<dbReference type="PROSITE" id="PS00057">
    <property type="entry name" value="RIBOSOMAL_S18"/>
    <property type="match status" value="1"/>
</dbReference>
<dbReference type="AlphaFoldDB" id="A0A3G3MG11"/>
<dbReference type="RefSeq" id="YP_009541760.1">
    <property type="nucleotide sequence ID" value="NC_039977.1"/>
</dbReference>
<dbReference type="InterPro" id="IPR018275">
    <property type="entry name" value="Ribosomal_bS18_CS"/>
</dbReference>
<proteinExistence type="inferred from homology"/>
<dbReference type="PRINTS" id="PR00974">
    <property type="entry name" value="RIBOSOMALS18"/>
</dbReference>
<dbReference type="HAMAP" id="MF_00270">
    <property type="entry name" value="Ribosomal_bS18"/>
    <property type="match status" value="1"/>
</dbReference>
<dbReference type="NCBIfam" id="TIGR00165">
    <property type="entry name" value="S18"/>
    <property type="match status" value="1"/>
</dbReference>
<dbReference type="GO" id="GO:0003735">
    <property type="term" value="F:structural constituent of ribosome"/>
    <property type="evidence" value="ECO:0007669"/>
    <property type="project" value="InterPro"/>
</dbReference>
<keyword evidence="3 4" id="KW-0687">Ribonucleoprotein</keyword>
<dbReference type="Pfam" id="PF01084">
    <property type="entry name" value="Ribosomal_S18"/>
    <property type="match status" value="1"/>
</dbReference>
<dbReference type="EMBL" id="MH281626">
    <property type="protein sequence ID" value="AYR05769.1"/>
    <property type="molecule type" value="Genomic_DNA"/>
</dbReference>
<name>A0A3G3MG11_9FLOR</name>
<gene>
    <name evidence="5" type="primary">rps18</name>
</gene>
<dbReference type="GO" id="GO:0005763">
    <property type="term" value="C:mitochondrial small ribosomal subunit"/>
    <property type="evidence" value="ECO:0007669"/>
    <property type="project" value="TreeGrafter"/>
</dbReference>
<accession>A0A3G3MG11</accession>
<comment type="similarity">
    <text evidence="1 4">Belongs to the bacterial ribosomal protein bS18 family.</text>
</comment>
<dbReference type="GO" id="GO:0006412">
    <property type="term" value="P:translation"/>
    <property type="evidence" value="ECO:0007669"/>
    <property type="project" value="InterPro"/>
</dbReference>
<sequence>MTINETLDYKNIDLLNPYITEQGKILPKRITGLTTKQQKKLTKQIKRARILSLLPFLNK</sequence>
<dbReference type="SUPFAM" id="SSF46911">
    <property type="entry name" value="Ribosomal protein S18"/>
    <property type="match status" value="1"/>
</dbReference>
<protein>
    <submittedName>
        <fullName evidence="5">Ribosomal protein S18</fullName>
    </submittedName>
</protein>
<evidence type="ECO:0000256" key="2">
    <source>
        <dbReference type="ARBA" id="ARBA00022980"/>
    </source>
</evidence>